<keyword evidence="2 4" id="KW-0863">Zinc-finger</keyword>
<dbReference type="InterPro" id="IPR037275">
    <property type="entry name" value="Znf_CTCHY_sf"/>
</dbReference>
<evidence type="ECO:0008006" key="11">
    <source>
        <dbReference type="Google" id="ProtNLM"/>
    </source>
</evidence>
<feature type="region of interest" description="Disordered" evidence="5">
    <location>
        <begin position="24"/>
        <end position="120"/>
    </location>
</feature>
<comment type="caution">
    <text evidence="9">The sequence shown here is derived from an EMBL/GenBank/DDBJ whole genome shotgun (WGS) entry which is preliminary data.</text>
</comment>
<dbReference type="OrthoDB" id="411372at2759"/>
<dbReference type="SMART" id="SM00184">
    <property type="entry name" value="RING"/>
    <property type="match status" value="1"/>
</dbReference>
<dbReference type="GO" id="GO:0016567">
    <property type="term" value="P:protein ubiquitination"/>
    <property type="evidence" value="ECO:0007669"/>
    <property type="project" value="TreeGrafter"/>
</dbReference>
<feature type="compositionally biased region" description="Acidic residues" evidence="5">
    <location>
        <begin position="593"/>
        <end position="613"/>
    </location>
</feature>
<dbReference type="InParanoid" id="A0A2N3NIA0"/>
<dbReference type="SUPFAM" id="SSF57850">
    <property type="entry name" value="RING/U-box"/>
    <property type="match status" value="1"/>
</dbReference>
<evidence type="ECO:0000256" key="3">
    <source>
        <dbReference type="ARBA" id="ARBA00022833"/>
    </source>
</evidence>
<dbReference type="Pfam" id="PF13639">
    <property type="entry name" value="zf-RING_2"/>
    <property type="match status" value="1"/>
</dbReference>
<dbReference type="Pfam" id="PF05495">
    <property type="entry name" value="zf-CHY"/>
    <property type="match status" value="1"/>
</dbReference>
<dbReference type="Gene3D" id="3.30.40.10">
    <property type="entry name" value="Zinc/RING finger domain, C3HC4 (zinc finger)"/>
    <property type="match status" value="1"/>
</dbReference>
<dbReference type="GO" id="GO:0061630">
    <property type="term" value="F:ubiquitin protein ligase activity"/>
    <property type="evidence" value="ECO:0007669"/>
    <property type="project" value="TreeGrafter"/>
</dbReference>
<feature type="domain" description="CHY-type" evidence="7">
    <location>
        <begin position="223"/>
        <end position="290"/>
    </location>
</feature>
<evidence type="ECO:0000256" key="5">
    <source>
        <dbReference type="SAM" id="MobiDB-lite"/>
    </source>
</evidence>
<dbReference type="InterPro" id="IPR037274">
    <property type="entry name" value="Znf_CHY_sf"/>
</dbReference>
<dbReference type="CDD" id="cd16464">
    <property type="entry name" value="RING-H2_Pirh2-like"/>
    <property type="match status" value="1"/>
</dbReference>
<dbReference type="InterPro" id="IPR017921">
    <property type="entry name" value="Znf_CTCHY"/>
</dbReference>
<evidence type="ECO:0000259" key="7">
    <source>
        <dbReference type="PROSITE" id="PS51266"/>
    </source>
</evidence>
<dbReference type="PANTHER" id="PTHR21319:SF0">
    <property type="entry name" value="AND RING FINGER DOMAIN PROTEIN, PUTATIVE (AFU_ORTHOLOGUE AFUA_1G08900)-RELATED"/>
    <property type="match status" value="1"/>
</dbReference>
<feature type="region of interest" description="Disordered" evidence="5">
    <location>
        <begin position="577"/>
        <end position="619"/>
    </location>
</feature>
<dbReference type="VEuPathDB" id="FungiDB:jhhlp_001452"/>
<organism evidence="9 10">
    <name type="scientific">Lomentospora prolificans</name>
    <dbReference type="NCBI Taxonomy" id="41688"/>
    <lineage>
        <taxon>Eukaryota</taxon>
        <taxon>Fungi</taxon>
        <taxon>Dikarya</taxon>
        <taxon>Ascomycota</taxon>
        <taxon>Pezizomycotina</taxon>
        <taxon>Sordariomycetes</taxon>
        <taxon>Hypocreomycetidae</taxon>
        <taxon>Microascales</taxon>
        <taxon>Microascaceae</taxon>
        <taxon>Lomentospora</taxon>
    </lineage>
</organism>
<evidence type="ECO:0000256" key="1">
    <source>
        <dbReference type="ARBA" id="ARBA00022723"/>
    </source>
</evidence>
<proteinExistence type="predicted"/>
<keyword evidence="10" id="KW-1185">Reference proteome</keyword>
<evidence type="ECO:0000259" key="8">
    <source>
        <dbReference type="PROSITE" id="PS51270"/>
    </source>
</evidence>
<dbReference type="InterPro" id="IPR013083">
    <property type="entry name" value="Znf_RING/FYVE/PHD"/>
</dbReference>
<feature type="compositionally biased region" description="Basic and acidic residues" evidence="5">
    <location>
        <begin position="577"/>
        <end position="592"/>
    </location>
</feature>
<dbReference type="STRING" id="41688.A0A2N3NIA0"/>
<feature type="compositionally biased region" description="Low complexity" evidence="5">
    <location>
        <begin position="60"/>
        <end position="75"/>
    </location>
</feature>
<dbReference type="GO" id="GO:0008270">
    <property type="term" value="F:zinc ion binding"/>
    <property type="evidence" value="ECO:0007669"/>
    <property type="project" value="UniProtKB-KW"/>
</dbReference>
<keyword evidence="1" id="KW-0479">Metal-binding</keyword>
<dbReference type="InterPro" id="IPR039512">
    <property type="entry name" value="RCHY1_zinc-ribbon"/>
</dbReference>
<dbReference type="Pfam" id="PF14599">
    <property type="entry name" value="zinc_ribbon_6"/>
    <property type="match status" value="1"/>
</dbReference>
<evidence type="ECO:0000259" key="6">
    <source>
        <dbReference type="PROSITE" id="PS50089"/>
    </source>
</evidence>
<feature type="domain" description="CTCHY-type" evidence="8">
    <location>
        <begin position="292"/>
        <end position="358"/>
    </location>
</feature>
<accession>A0A2N3NIA0</accession>
<evidence type="ECO:0000256" key="2">
    <source>
        <dbReference type="ARBA" id="ARBA00022771"/>
    </source>
</evidence>
<keyword evidence="3" id="KW-0862">Zinc</keyword>
<gene>
    <name evidence="9" type="ORF">jhhlp_001452</name>
</gene>
<reference evidence="9 10" key="1">
    <citation type="journal article" date="2017" name="G3 (Bethesda)">
        <title>First Draft Genome Sequence of the Pathogenic Fungus Lomentospora prolificans (Formerly Scedosporium prolificans).</title>
        <authorList>
            <person name="Luo R."/>
            <person name="Zimin A."/>
            <person name="Workman R."/>
            <person name="Fan Y."/>
            <person name="Pertea G."/>
            <person name="Grossman N."/>
            <person name="Wear M.P."/>
            <person name="Jia B."/>
            <person name="Miller H."/>
            <person name="Casadevall A."/>
            <person name="Timp W."/>
            <person name="Zhang S.X."/>
            <person name="Salzberg S.L."/>
        </authorList>
    </citation>
    <scope>NUCLEOTIDE SEQUENCE [LARGE SCALE GENOMIC DNA]</scope>
    <source>
        <strain evidence="9 10">JHH-5317</strain>
    </source>
</reference>
<dbReference type="PROSITE" id="PS51266">
    <property type="entry name" value="ZF_CHY"/>
    <property type="match status" value="1"/>
</dbReference>
<dbReference type="PROSITE" id="PS51270">
    <property type="entry name" value="ZF_CTCHY"/>
    <property type="match status" value="1"/>
</dbReference>
<dbReference type="InterPro" id="IPR001841">
    <property type="entry name" value="Znf_RING"/>
</dbReference>
<dbReference type="EMBL" id="NLAX01000004">
    <property type="protein sequence ID" value="PKS12154.1"/>
    <property type="molecule type" value="Genomic_DNA"/>
</dbReference>
<dbReference type="SUPFAM" id="SSF161245">
    <property type="entry name" value="Zinc hairpin stack"/>
    <property type="match status" value="1"/>
</dbReference>
<protein>
    <recommendedName>
        <fullName evidence="11">RING-type domain-containing protein</fullName>
    </recommendedName>
</protein>
<evidence type="ECO:0000313" key="10">
    <source>
        <dbReference type="Proteomes" id="UP000233524"/>
    </source>
</evidence>
<evidence type="ECO:0000313" key="9">
    <source>
        <dbReference type="EMBL" id="PKS12154.1"/>
    </source>
</evidence>
<sequence>MSSLVSDFIINPVLRQARRLSEISRAAPEQPATVDGDAATTPPRTAVSQEERHDHAVVDSPSTPRPTTSSTQSTSVESAHAADPSQWIYSEPPITPTRDHASEPQAPVLTPPKESLPEDDGMGALRRRLLEIQTMEAESGEKARLMHDALMEGYRNSQRQGADGEPILPTIPAGEAWEQSLALGPLDALKFWQHPLGEVSSSEKFVLTVDDVKPTYAVIDGQVSTSVLGCQHYRRNVKPQCSTCNKWYSCRFCHDAAEDHPLIRKDTKNMLCMLCACPQRASDVCINCGVTAARYYCNICKFWDDHPLKNIYHCHDCGICRRGIGLGKDFFHCKTCCACISISILGSHKCIERSTDCNCPICGEYMFTSPKPLVFMPCGHSIHRKCYAEHEKTSYKCPICNKAFRNMETQFRNLDVAIQSQPMPEEFQDTKAIVLCNDCCAKSTTKYHWLGLKCMVCTSYNTVELQILGGNPHQHPNAPEAQGRLEGAGQAQLQAQTILGQESNADFSAEQQAGAIAVRRRYSSHGQEMRYTIDPRLARSLSPGHGIDIPLAVANRTAEDDSEDDMLGFWSRDRGNRVVHSDDDEYDSHYDDSDSLPDLNEEDEDDEDSDDDIILIGHR</sequence>
<evidence type="ECO:0000256" key="4">
    <source>
        <dbReference type="PROSITE-ProRule" id="PRU00601"/>
    </source>
</evidence>
<dbReference type="GO" id="GO:0005634">
    <property type="term" value="C:nucleus"/>
    <property type="evidence" value="ECO:0007669"/>
    <property type="project" value="TreeGrafter"/>
</dbReference>
<feature type="domain" description="RING-type" evidence="6">
    <location>
        <begin position="359"/>
        <end position="401"/>
    </location>
</feature>
<name>A0A2N3NIA0_9PEZI</name>
<dbReference type="AlphaFoldDB" id="A0A2N3NIA0"/>
<dbReference type="Proteomes" id="UP000233524">
    <property type="component" value="Unassembled WGS sequence"/>
</dbReference>
<dbReference type="SUPFAM" id="SSF161219">
    <property type="entry name" value="CHY zinc finger-like"/>
    <property type="match status" value="1"/>
</dbReference>
<dbReference type="Gene3D" id="2.20.28.10">
    <property type="match status" value="1"/>
</dbReference>
<dbReference type="PANTHER" id="PTHR21319">
    <property type="entry name" value="RING FINGER AND CHY ZINC FINGER DOMAIN-CONTAINING PROTEIN 1"/>
    <property type="match status" value="1"/>
</dbReference>
<dbReference type="InterPro" id="IPR008913">
    <property type="entry name" value="Znf_CHY"/>
</dbReference>
<dbReference type="GO" id="GO:0006511">
    <property type="term" value="P:ubiquitin-dependent protein catabolic process"/>
    <property type="evidence" value="ECO:0007669"/>
    <property type="project" value="TreeGrafter"/>
</dbReference>
<dbReference type="PROSITE" id="PS50089">
    <property type="entry name" value="ZF_RING_2"/>
    <property type="match status" value="1"/>
</dbReference>